<keyword evidence="6" id="KW-0012">Acyltransferase</keyword>
<proteinExistence type="predicted"/>
<dbReference type="PANTHER" id="PTHR23063">
    <property type="entry name" value="PHOSPHOLIPID ACYLTRANSFERASE"/>
    <property type="match status" value="1"/>
</dbReference>
<dbReference type="GO" id="GO:0016746">
    <property type="term" value="F:acyltransferase activity"/>
    <property type="evidence" value="ECO:0007669"/>
    <property type="project" value="UniProtKB-KW"/>
</dbReference>
<keyword evidence="2 7" id="KW-0812">Transmembrane</keyword>
<dbReference type="GO" id="GO:0006629">
    <property type="term" value="P:lipid metabolic process"/>
    <property type="evidence" value="ECO:0007669"/>
    <property type="project" value="UniProtKB-KW"/>
</dbReference>
<evidence type="ECO:0000313" key="9">
    <source>
        <dbReference type="Proteomes" id="UP000654075"/>
    </source>
</evidence>
<keyword evidence="4" id="KW-0443">Lipid metabolism</keyword>
<dbReference type="EMBL" id="CAJNNV010031683">
    <property type="protein sequence ID" value="CAE8637357.1"/>
    <property type="molecule type" value="Genomic_DNA"/>
</dbReference>
<feature type="transmembrane region" description="Helical" evidence="7">
    <location>
        <begin position="79"/>
        <end position="99"/>
    </location>
</feature>
<keyword evidence="5 7" id="KW-0472">Membrane</keyword>
<evidence type="ECO:0000256" key="3">
    <source>
        <dbReference type="ARBA" id="ARBA00022989"/>
    </source>
</evidence>
<feature type="transmembrane region" description="Helical" evidence="7">
    <location>
        <begin position="33"/>
        <end position="59"/>
    </location>
</feature>
<evidence type="ECO:0000256" key="1">
    <source>
        <dbReference type="ARBA" id="ARBA00022679"/>
    </source>
</evidence>
<name>A0A813HIT1_POLGL</name>
<comment type="caution">
    <text evidence="8">The sequence shown here is derived from an EMBL/GenBank/DDBJ whole genome shotgun (WGS) entry which is preliminary data.</text>
</comment>
<keyword evidence="3 7" id="KW-1133">Transmembrane helix</keyword>
<dbReference type="PANTHER" id="PTHR23063:SF60">
    <property type="entry name" value="LYSOPHOSPHATIDIC ACID:OLEOYL-COA ACYLTRANSFERASE 1"/>
    <property type="match status" value="1"/>
</dbReference>
<evidence type="ECO:0000256" key="7">
    <source>
        <dbReference type="SAM" id="Phobius"/>
    </source>
</evidence>
<dbReference type="AlphaFoldDB" id="A0A813HIT1"/>
<sequence length="343" mass="37804">MEKFRQFGDGGTGVNPFTPLWCHHKASSLPMRLLKAVVLVPLGLLKFCVFATAIIWLILTELLCKLLSPIPLLRRPIHWFLNYAGCSMALLGLGFWFTAGSNEVADHRRLKILPPKAGRQYALDAKRGTIVLANLQGLTDVLYLGMKLCPTFVFPAADGSPVAFSILGALRRAGARRATLPPGKPQTLAEIAETARSGWCPVVVFAEGARTNGSCVLAWKPKTFEGLESFEKPCGTALVALEYNKFGAYTPHHTVGTAFRHVFWMCLQPFHTVKTVWLPSSDVAVAVRGKPVAEQTALLRSVLVRMLPGAVEVDVSADKHTEFMAYWDADQKRSYTKPKEKKK</sequence>
<evidence type="ECO:0000256" key="5">
    <source>
        <dbReference type="ARBA" id="ARBA00023136"/>
    </source>
</evidence>
<dbReference type="OrthoDB" id="272512at2759"/>
<evidence type="ECO:0000256" key="6">
    <source>
        <dbReference type="ARBA" id="ARBA00023315"/>
    </source>
</evidence>
<accession>A0A813HIT1</accession>
<evidence type="ECO:0000256" key="2">
    <source>
        <dbReference type="ARBA" id="ARBA00022692"/>
    </source>
</evidence>
<evidence type="ECO:0000256" key="4">
    <source>
        <dbReference type="ARBA" id="ARBA00023098"/>
    </source>
</evidence>
<dbReference type="Proteomes" id="UP000654075">
    <property type="component" value="Unassembled WGS sequence"/>
</dbReference>
<organism evidence="8 9">
    <name type="scientific">Polarella glacialis</name>
    <name type="common">Dinoflagellate</name>
    <dbReference type="NCBI Taxonomy" id="89957"/>
    <lineage>
        <taxon>Eukaryota</taxon>
        <taxon>Sar</taxon>
        <taxon>Alveolata</taxon>
        <taxon>Dinophyceae</taxon>
        <taxon>Suessiales</taxon>
        <taxon>Suessiaceae</taxon>
        <taxon>Polarella</taxon>
    </lineage>
</organism>
<evidence type="ECO:0000313" key="8">
    <source>
        <dbReference type="EMBL" id="CAE8637357.1"/>
    </source>
</evidence>
<reference evidence="8" key="1">
    <citation type="submission" date="2021-02" db="EMBL/GenBank/DDBJ databases">
        <authorList>
            <person name="Dougan E. K."/>
            <person name="Rhodes N."/>
            <person name="Thang M."/>
            <person name="Chan C."/>
        </authorList>
    </citation>
    <scope>NUCLEOTIDE SEQUENCE</scope>
</reference>
<dbReference type="OMA" id="LWKNEIF"/>
<evidence type="ECO:0008006" key="10">
    <source>
        <dbReference type="Google" id="ProtNLM"/>
    </source>
</evidence>
<keyword evidence="9" id="KW-1185">Reference proteome</keyword>
<gene>
    <name evidence="8" type="ORF">PGLA1383_LOCUS52724</name>
</gene>
<protein>
    <recommendedName>
        <fullName evidence="10">Acyltransferase</fullName>
    </recommendedName>
</protein>
<keyword evidence="1" id="KW-0808">Transferase</keyword>